<dbReference type="GO" id="GO:0005739">
    <property type="term" value="C:mitochondrion"/>
    <property type="evidence" value="ECO:0007669"/>
    <property type="project" value="TreeGrafter"/>
</dbReference>
<feature type="domain" description="Rhodanese" evidence="3">
    <location>
        <begin position="146"/>
        <end position="192"/>
    </location>
</feature>
<dbReference type="Gene3D" id="3.40.250.10">
    <property type="entry name" value="Rhodanese-like domain"/>
    <property type="match status" value="2"/>
</dbReference>
<organism evidence="4 5">
    <name type="scientific">Plasmodium falciparum FCH/4</name>
    <dbReference type="NCBI Taxonomy" id="1036724"/>
    <lineage>
        <taxon>Eukaryota</taxon>
        <taxon>Sar</taxon>
        <taxon>Alveolata</taxon>
        <taxon>Apicomplexa</taxon>
        <taxon>Aconoidasida</taxon>
        <taxon>Haemosporida</taxon>
        <taxon>Plasmodiidae</taxon>
        <taxon>Plasmodium</taxon>
        <taxon>Plasmodium (Laverania)</taxon>
    </lineage>
</organism>
<dbReference type="Proteomes" id="UP000030656">
    <property type="component" value="Unassembled WGS sequence"/>
</dbReference>
<evidence type="ECO:0000259" key="3">
    <source>
        <dbReference type="PROSITE" id="PS50206"/>
    </source>
</evidence>
<evidence type="ECO:0000256" key="1">
    <source>
        <dbReference type="ARBA" id="ARBA00022679"/>
    </source>
</evidence>
<name>A0A024VNY8_PLAFA</name>
<dbReference type="FunFam" id="3.40.250.10:FF:000052">
    <property type="entry name" value="Rhodanese like protein, putative"/>
    <property type="match status" value="1"/>
</dbReference>
<dbReference type="SUPFAM" id="SSF52821">
    <property type="entry name" value="Rhodanese/Cell cycle control phosphatase"/>
    <property type="match status" value="2"/>
</dbReference>
<dbReference type="InterPro" id="IPR001763">
    <property type="entry name" value="Rhodanese-like_dom"/>
</dbReference>
<evidence type="ECO:0000313" key="5">
    <source>
        <dbReference type="Proteomes" id="UP000030656"/>
    </source>
</evidence>
<dbReference type="Pfam" id="PF00581">
    <property type="entry name" value="Rhodanese"/>
    <property type="match status" value="1"/>
</dbReference>
<keyword evidence="1" id="KW-0808">Transferase</keyword>
<dbReference type="AlphaFoldDB" id="A0A024VNY8"/>
<dbReference type="PROSITE" id="PS50206">
    <property type="entry name" value="RHODANESE_3"/>
    <property type="match status" value="2"/>
</dbReference>
<keyword evidence="2" id="KW-0677">Repeat</keyword>
<proteinExistence type="predicted"/>
<dbReference type="GO" id="GO:0004792">
    <property type="term" value="F:thiosulfate-cyanide sulfurtransferase activity"/>
    <property type="evidence" value="ECO:0007669"/>
    <property type="project" value="TreeGrafter"/>
</dbReference>
<dbReference type="FunFam" id="3.40.250.10:FF:000053">
    <property type="entry name" value="Rhodanese like protein, putative"/>
    <property type="match status" value="1"/>
</dbReference>
<reference evidence="4 5" key="2">
    <citation type="submission" date="2013-02" db="EMBL/GenBank/DDBJ databases">
        <title>The Genome Sequence of Plasmodium falciparum FCH/4.</title>
        <authorList>
            <consortium name="The Broad Institute Genome Sequencing Platform"/>
            <consortium name="The Broad Institute Genome Sequencing Center for Infectious Disease"/>
            <person name="Neafsey D."/>
            <person name="Cheeseman I."/>
            <person name="Volkman S."/>
            <person name="Adams J."/>
            <person name="Walker B."/>
            <person name="Young S.K."/>
            <person name="Zeng Q."/>
            <person name="Gargeya S."/>
            <person name="Fitzgerald M."/>
            <person name="Haas B."/>
            <person name="Abouelleil A."/>
            <person name="Alvarado L."/>
            <person name="Arachchi H.M."/>
            <person name="Berlin A.M."/>
            <person name="Chapman S.B."/>
            <person name="Dewar J."/>
            <person name="Goldberg J."/>
            <person name="Griggs A."/>
            <person name="Gujja S."/>
            <person name="Hansen M."/>
            <person name="Howarth C."/>
            <person name="Imamovic A."/>
            <person name="Larimer J."/>
            <person name="McCowan C."/>
            <person name="Murphy C."/>
            <person name="Neiman D."/>
            <person name="Pearson M."/>
            <person name="Priest M."/>
            <person name="Roberts A."/>
            <person name="Saif S."/>
            <person name="Shea T."/>
            <person name="Sisk P."/>
            <person name="Sykes S."/>
            <person name="Wortman J."/>
            <person name="Nusbaum C."/>
            <person name="Birren B."/>
        </authorList>
    </citation>
    <scope>NUCLEOTIDE SEQUENCE [LARGE SCALE GENOMIC DNA]</scope>
    <source>
        <strain evidence="4 5">FCH/4</strain>
    </source>
</reference>
<dbReference type="PANTHER" id="PTHR11364">
    <property type="entry name" value="THIOSULFATE SULFERTANSFERASE"/>
    <property type="match status" value="1"/>
</dbReference>
<dbReference type="OrthoDB" id="270167at2759"/>
<protein>
    <recommendedName>
        <fullName evidence="3">Rhodanese domain-containing protein</fullName>
    </recommendedName>
</protein>
<accession>A0A024VNY8</accession>
<evidence type="ECO:0000256" key="2">
    <source>
        <dbReference type="ARBA" id="ARBA00022737"/>
    </source>
</evidence>
<gene>
    <name evidence="4" type="ORF">PFFCH_02380</name>
</gene>
<dbReference type="EMBL" id="KI927933">
    <property type="protein sequence ID" value="ETW30202.1"/>
    <property type="molecule type" value="Genomic_DNA"/>
</dbReference>
<sequence>MKMLYFKNISHLYKFFITYEKSISFSSFYKNKIYNMNKYCTLKEQKKYNHLIESDKLYDIIKNKEECLLFDTSYYNIHNINNEDIFDDYDNVESIEGSIPMNSIISHNENSNFSFFFPTKNEFFIYLKNILIKNKRNITMLLENIPIILYEKEDIFYSPRIWFIFKMYGFKNVQILNGGLNKWIHEEKEIIHVNNEKKIIEEHINKQTIEQNEYYISHINNLLEKHFKKNENYINKNIMNSIYYYEDIQNLIKLKEQKQMQNYLLVDTRPNKSFSTLISINENIKVNNFIPFSINIPYNHFLNYHYENYKYVTFKNMKDIKILLEKYDLLNDQKIIISTCNKGISACLILFLLNLFDKPFSKLILYPGSLVEYNFYKYERN</sequence>
<reference evidence="4 5" key="1">
    <citation type="submission" date="2013-02" db="EMBL/GenBank/DDBJ databases">
        <title>The Genome Annotation of Plasmodium falciparum FCH/4.</title>
        <authorList>
            <consortium name="The Broad Institute Genome Sequencing Platform"/>
            <consortium name="The Broad Institute Genome Sequencing Center for Infectious Disease"/>
            <person name="Neafsey D."/>
            <person name="Hoffman S."/>
            <person name="Volkman S."/>
            <person name="Rosenthal P."/>
            <person name="Walker B."/>
            <person name="Young S.K."/>
            <person name="Zeng Q."/>
            <person name="Gargeya S."/>
            <person name="Fitzgerald M."/>
            <person name="Haas B."/>
            <person name="Abouelleil A."/>
            <person name="Allen A.W."/>
            <person name="Alvarado L."/>
            <person name="Arachchi H.M."/>
            <person name="Berlin A.M."/>
            <person name="Chapman S.B."/>
            <person name="Gainer-Dewar J."/>
            <person name="Goldberg J."/>
            <person name="Griggs A."/>
            <person name="Gujja S."/>
            <person name="Hansen M."/>
            <person name="Howarth C."/>
            <person name="Imamovic A."/>
            <person name="Ireland A."/>
            <person name="Larimer J."/>
            <person name="McCowan C."/>
            <person name="Murphy C."/>
            <person name="Pearson M."/>
            <person name="Poon T.W."/>
            <person name="Priest M."/>
            <person name="Roberts A."/>
            <person name="Saif S."/>
            <person name="Shea T."/>
            <person name="Sisk P."/>
            <person name="Sykes S."/>
            <person name="Wortman J."/>
            <person name="Nusbaum C."/>
            <person name="Birren B."/>
        </authorList>
    </citation>
    <scope>NUCLEOTIDE SEQUENCE [LARGE SCALE GENOMIC DNA]</scope>
    <source>
        <strain evidence="4 5">FCH/4</strain>
    </source>
</reference>
<dbReference type="InterPro" id="IPR045078">
    <property type="entry name" value="TST/MPST-like"/>
</dbReference>
<evidence type="ECO:0000313" key="4">
    <source>
        <dbReference type="EMBL" id="ETW30202.1"/>
    </source>
</evidence>
<dbReference type="PANTHER" id="PTHR11364:SF27">
    <property type="entry name" value="SULFURTRANSFERASE"/>
    <property type="match status" value="1"/>
</dbReference>
<dbReference type="InterPro" id="IPR036873">
    <property type="entry name" value="Rhodanese-like_dom_sf"/>
</dbReference>
<feature type="domain" description="Rhodanese" evidence="3">
    <location>
        <begin position="259"/>
        <end position="380"/>
    </location>
</feature>